<keyword evidence="2" id="KW-1003">Cell membrane</keyword>
<dbReference type="GO" id="GO:0005886">
    <property type="term" value="C:plasma membrane"/>
    <property type="evidence" value="ECO:0007669"/>
    <property type="project" value="UniProtKB-SubCell"/>
</dbReference>
<evidence type="ECO:0000256" key="3">
    <source>
        <dbReference type="ARBA" id="ARBA00022692"/>
    </source>
</evidence>
<evidence type="ECO:0000313" key="8">
    <source>
        <dbReference type="Proteomes" id="UP000011910"/>
    </source>
</evidence>
<dbReference type="InterPro" id="IPR022791">
    <property type="entry name" value="L-PG_synthase/AglD"/>
</dbReference>
<evidence type="ECO:0000256" key="4">
    <source>
        <dbReference type="ARBA" id="ARBA00022989"/>
    </source>
</evidence>
<organism evidence="7 8">
    <name type="scientific">Cesiribacter andamanensis AMV16</name>
    <dbReference type="NCBI Taxonomy" id="1279009"/>
    <lineage>
        <taxon>Bacteria</taxon>
        <taxon>Pseudomonadati</taxon>
        <taxon>Bacteroidota</taxon>
        <taxon>Cytophagia</taxon>
        <taxon>Cytophagales</taxon>
        <taxon>Cesiribacteraceae</taxon>
        <taxon>Cesiribacter</taxon>
    </lineage>
</organism>
<feature type="transmembrane region" description="Helical" evidence="6">
    <location>
        <begin position="299"/>
        <end position="325"/>
    </location>
</feature>
<dbReference type="eggNOG" id="COG0392">
    <property type="taxonomic scope" value="Bacteria"/>
</dbReference>
<feature type="transmembrane region" description="Helical" evidence="6">
    <location>
        <begin position="44"/>
        <end position="63"/>
    </location>
</feature>
<comment type="caution">
    <text evidence="7">The sequence shown here is derived from an EMBL/GenBank/DDBJ whole genome shotgun (WGS) entry which is preliminary data.</text>
</comment>
<dbReference type="EMBL" id="AODQ01000016">
    <property type="protein sequence ID" value="EMR03838.1"/>
    <property type="molecule type" value="Genomic_DNA"/>
</dbReference>
<reference evidence="7 8" key="1">
    <citation type="journal article" date="2013" name="Genome Announc.">
        <title>Draft Genome Sequence of Cesiribacter andamanensis Strain AMV16T, Isolated from a Soil Sample from a Mud Volcano in the Andaman Islands, India.</title>
        <authorList>
            <person name="Shivaji S."/>
            <person name="Ara S."/>
            <person name="Begum Z."/>
            <person name="Srinivas T.N."/>
            <person name="Singh A."/>
            <person name="Kumar Pinnaka A."/>
        </authorList>
    </citation>
    <scope>NUCLEOTIDE SEQUENCE [LARGE SCALE GENOMIC DNA]</scope>
    <source>
        <strain evidence="7 8">AMV16</strain>
    </source>
</reference>
<name>M7N5E6_9BACT</name>
<dbReference type="AlphaFoldDB" id="M7N5E6"/>
<dbReference type="Proteomes" id="UP000011910">
    <property type="component" value="Unassembled WGS sequence"/>
</dbReference>
<keyword evidence="4 6" id="KW-1133">Transmembrane helix</keyword>
<evidence type="ECO:0000256" key="6">
    <source>
        <dbReference type="SAM" id="Phobius"/>
    </source>
</evidence>
<keyword evidence="8" id="KW-1185">Reference proteome</keyword>
<evidence type="ECO:0000256" key="2">
    <source>
        <dbReference type="ARBA" id="ARBA00022475"/>
    </source>
</evidence>
<proteinExistence type="predicted"/>
<comment type="subcellular location">
    <subcellularLocation>
        <location evidence="1">Cell membrane</location>
        <topology evidence="1">Multi-pass membrane protein</topology>
    </subcellularLocation>
</comment>
<keyword evidence="5 6" id="KW-0472">Membrane</keyword>
<feature type="transmembrane region" description="Helical" evidence="6">
    <location>
        <begin position="165"/>
        <end position="185"/>
    </location>
</feature>
<protein>
    <submittedName>
        <fullName evidence="7">Uncharacterized protein</fullName>
    </submittedName>
</protein>
<dbReference type="OrthoDB" id="9812094at2"/>
<dbReference type="PANTHER" id="PTHR39087">
    <property type="entry name" value="UPF0104 MEMBRANE PROTEIN MJ1595"/>
    <property type="match status" value="1"/>
</dbReference>
<keyword evidence="3 6" id="KW-0812">Transmembrane</keyword>
<feature type="transmembrane region" description="Helical" evidence="6">
    <location>
        <begin position="276"/>
        <end position="292"/>
    </location>
</feature>
<dbReference type="Pfam" id="PF03706">
    <property type="entry name" value="LPG_synthase_TM"/>
    <property type="match status" value="1"/>
</dbReference>
<evidence type="ECO:0000313" key="7">
    <source>
        <dbReference type="EMBL" id="EMR03838.1"/>
    </source>
</evidence>
<evidence type="ECO:0000256" key="5">
    <source>
        <dbReference type="ARBA" id="ARBA00023136"/>
    </source>
</evidence>
<accession>M7N5E6</accession>
<gene>
    <name evidence="7" type="ORF">ADICEAN_00987</name>
</gene>
<dbReference type="STRING" id="1279009.ADICEAN_00987"/>
<sequence length="338" mass="36584">MNTPLLKQVAKYTLLFLLSIALLWYVLRQVDLNEVISRLAEVNYSWIVASMLFGLLSHLIRAWRWTLMLHPLGHRPPLGTTFTALMVGYLANLALPRFGEIARCGVLRKNAGIPFPAAFGTVLAERAIDLIALLLIVGVTLLLEFDRLGNFLADVFAGGSRPSTGFLLAVGIGGLSLLLAGLYLWRLFHPRLMRYPLYQKVVALGSDLVSGLLSVGRIRQQGAFWGSSLLIWGLYYLMSYIVVFSIPQTQEISLLAGLSILAMGGIGMAAPVQGGIGAYHLLVSGVLIIYGASQSDAVLLTLLLHTSQILLILLVGGISLLVSIFTQPTAPNHAAKPA</sequence>
<evidence type="ECO:0000256" key="1">
    <source>
        <dbReference type="ARBA" id="ARBA00004651"/>
    </source>
</evidence>
<feature type="transmembrane region" description="Helical" evidence="6">
    <location>
        <begin position="224"/>
        <end position="245"/>
    </location>
</feature>
<feature type="transmembrane region" description="Helical" evidence="6">
    <location>
        <begin position="127"/>
        <end position="145"/>
    </location>
</feature>
<dbReference type="PANTHER" id="PTHR39087:SF2">
    <property type="entry name" value="UPF0104 MEMBRANE PROTEIN MJ1595"/>
    <property type="match status" value="1"/>
</dbReference>
<dbReference type="RefSeq" id="WP_009194389.1">
    <property type="nucleotide sequence ID" value="NZ_AODQ01000016.1"/>
</dbReference>